<feature type="binding site" evidence="8">
    <location>
        <position position="47"/>
    </location>
    <ligand>
        <name>ATP</name>
        <dbReference type="ChEBI" id="CHEBI:30616"/>
    </ligand>
</feature>
<dbReference type="GO" id="GO:0009358">
    <property type="term" value="C:polyphosphate kinase complex"/>
    <property type="evidence" value="ECO:0007669"/>
    <property type="project" value="InterPro"/>
</dbReference>
<evidence type="ECO:0000256" key="8">
    <source>
        <dbReference type="HAMAP-Rule" id="MF_00347"/>
    </source>
</evidence>
<gene>
    <name evidence="8" type="primary">ppk</name>
    <name evidence="14" type="ORF">JOC47_000692</name>
</gene>
<evidence type="ECO:0000256" key="4">
    <source>
        <dbReference type="ARBA" id="ARBA00022741"/>
    </source>
</evidence>
<dbReference type="Gene3D" id="3.30.870.10">
    <property type="entry name" value="Endonuclease Chain A"/>
    <property type="match status" value="2"/>
</dbReference>
<keyword evidence="1 8" id="KW-0597">Phosphoprotein</keyword>
<dbReference type="InterPro" id="IPR036830">
    <property type="entry name" value="PP_kinase_middle_dom_sf"/>
</dbReference>
<dbReference type="NCBIfam" id="NF003917">
    <property type="entry name" value="PRK05443.1-1"/>
    <property type="match status" value="1"/>
</dbReference>
<keyword evidence="2 8" id="KW-0808">Transferase</keyword>
<dbReference type="Gene3D" id="3.30.1840.10">
    <property type="entry name" value="Polyphosphate kinase middle domain"/>
    <property type="match status" value="1"/>
</dbReference>
<feature type="binding site" evidence="8">
    <location>
        <position position="568"/>
    </location>
    <ligand>
        <name>ATP</name>
        <dbReference type="ChEBI" id="CHEBI:30616"/>
    </ligand>
</feature>
<protein>
    <recommendedName>
        <fullName evidence="8 9">Polyphosphate kinase</fullName>
        <ecNumber evidence="8 9">2.7.4.1</ecNumber>
    </recommendedName>
    <alternativeName>
        <fullName evidence="8">ATP-polyphosphate phosphotransferase</fullName>
    </alternativeName>
    <alternativeName>
        <fullName evidence="8">Polyphosphoric acid kinase</fullName>
    </alternativeName>
</protein>
<dbReference type="InterPro" id="IPR036832">
    <property type="entry name" value="PPK_N_dom_sf"/>
</dbReference>
<dbReference type="InterPro" id="IPR024953">
    <property type="entry name" value="PP_kinase_middle"/>
</dbReference>
<dbReference type="PIRSF" id="PIRSF015589">
    <property type="entry name" value="PP_kinase"/>
    <property type="match status" value="1"/>
</dbReference>
<dbReference type="Pfam" id="PF13090">
    <property type="entry name" value="PP_kinase_C"/>
    <property type="match status" value="1"/>
</dbReference>
<dbReference type="EMBL" id="JAFBDQ010000003">
    <property type="protein sequence ID" value="MBM7555858.1"/>
    <property type="molecule type" value="Genomic_DNA"/>
</dbReference>
<evidence type="ECO:0000256" key="5">
    <source>
        <dbReference type="ARBA" id="ARBA00022777"/>
    </source>
</evidence>
<dbReference type="SUPFAM" id="SSF140356">
    <property type="entry name" value="PPK N-terminal domain-like"/>
    <property type="match status" value="1"/>
</dbReference>
<evidence type="ECO:0000256" key="6">
    <source>
        <dbReference type="ARBA" id="ARBA00022840"/>
    </source>
</evidence>
<evidence type="ECO:0000313" key="14">
    <source>
        <dbReference type="EMBL" id="MBM7555858.1"/>
    </source>
</evidence>
<evidence type="ECO:0000256" key="7">
    <source>
        <dbReference type="ARBA" id="ARBA00022842"/>
    </source>
</evidence>
<dbReference type="EC" id="2.7.4.1" evidence="8 9"/>
<sequence length="708" mass="81649">MDYGDPEFYISKQFGWVEFNKRVLEEAQDDKTPLLERLKFLSITASNLDEFVMVRVARLKDEINSGYKETDKAGLTPKEIFAELSNRIHDLVAAQYQCWNDIVPKLEEKGIHFAQYEQLDDSQQRYLDDYFNDTIQPVLTPRAIDQSRPFPVILNKSLNLAVRLKSNEQEDLLPNKEGQNLFSVVRVPAVLPRIVEVPAPDGQKVFIFLEKVIEEYLDQVFSGYEIEAVNNFRITRNADVDLDEDARNLLVEMERYVKRREKGFPVRLEIEDDMDENIKKFLVDALDLSSDDVYEIDGPIDLSPFFDFRDLEGYQDLRFEPHYPEPAIDFHNQDDIFAAIRKRDRLLHVPYESFDPIVDFVKEAAHDPNVLAIKQTLYRVSGDSPIIDALAKAAENGKQVTVLVELKARFDEKNNIEWAKKLEAAGCHVVYGLVGLKVHSKLLLVVRQESDGIRRYAHLSTGNYNDKTAKTYTDVSMFSCREPLAADVSSLFNLLTGYSKPPRWRKLSVAPLDLRETFINWIRNEVEQVKSGKEGHIIAKMNALVDKKIIKELYKAASEGVKIDLIVRGMSCLRPGIEGVSENIRVISIVGQLLEHSRVYYFANGGQAQVFLSSADWRPRNLDRRVEALFPVENEKLKKRIIKILRITLKDTVKAREQQPDGSYERVNVDGEEEINSQEKFRELAKQRLEESQDEMIKKFEPKLPNFH</sequence>
<dbReference type="FunFam" id="3.30.870.10:FF:000001">
    <property type="entry name" value="Polyphosphate kinase"/>
    <property type="match status" value="1"/>
</dbReference>
<dbReference type="GO" id="GO:0008976">
    <property type="term" value="F:polyphosphate kinase activity"/>
    <property type="evidence" value="ECO:0007669"/>
    <property type="project" value="UniProtKB-UniRule"/>
</dbReference>
<accession>A0A938XR49</accession>
<comment type="catalytic activity">
    <reaction evidence="8 9">
        <text>[phosphate](n) + ATP = [phosphate](n+1) + ADP</text>
        <dbReference type="Rhea" id="RHEA:19573"/>
        <dbReference type="Rhea" id="RHEA-COMP:9859"/>
        <dbReference type="Rhea" id="RHEA-COMP:14280"/>
        <dbReference type="ChEBI" id="CHEBI:16838"/>
        <dbReference type="ChEBI" id="CHEBI:30616"/>
        <dbReference type="ChEBI" id="CHEBI:456216"/>
        <dbReference type="EC" id="2.7.4.1"/>
    </reaction>
</comment>
<feature type="active site" description="Phosphohistidine intermediate" evidence="8">
    <location>
        <position position="439"/>
    </location>
</feature>
<evidence type="ECO:0000259" key="13">
    <source>
        <dbReference type="Pfam" id="PF17941"/>
    </source>
</evidence>
<evidence type="ECO:0000259" key="12">
    <source>
        <dbReference type="Pfam" id="PF13090"/>
    </source>
</evidence>
<comment type="cofactor">
    <cofactor evidence="8">
        <name>Mg(2+)</name>
        <dbReference type="ChEBI" id="CHEBI:18420"/>
    </cofactor>
</comment>
<feature type="binding site" evidence="8">
    <location>
        <position position="409"/>
    </location>
    <ligand>
        <name>Mg(2+)</name>
        <dbReference type="ChEBI" id="CHEBI:18420"/>
    </ligand>
</feature>
<dbReference type="GO" id="GO:0006799">
    <property type="term" value="P:polyphosphate biosynthetic process"/>
    <property type="evidence" value="ECO:0007669"/>
    <property type="project" value="UniProtKB-UniRule"/>
</dbReference>
<evidence type="ECO:0000259" key="10">
    <source>
        <dbReference type="Pfam" id="PF02503"/>
    </source>
</evidence>
<dbReference type="Pfam" id="PF02503">
    <property type="entry name" value="PP_kinase"/>
    <property type="match status" value="1"/>
</dbReference>
<dbReference type="CDD" id="cd09165">
    <property type="entry name" value="PLDc_PaPPK1_C1_like"/>
    <property type="match status" value="1"/>
</dbReference>
<comment type="similarity">
    <text evidence="8 9">Belongs to the polyphosphate kinase 1 (PPK1) family.</text>
</comment>
<dbReference type="InterPro" id="IPR025200">
    <property type="entry name" value="PPK_C_dom2"/>
</dbReference>
<evidence type="ECO:0000313" key="15">
    <source>
        <dbReference type="Proteomes" id="UP000774000"/>
    </source>
</evidence>
<dbReference type="NCBIfam" id="NF003918">
    <property type="entry name" value="PRK05443.1-2"/>
    <property type="match status" value="1"/>
</dbReference>
<comment type="function">
    <text evidence="8 9">Catalyzes the reversible transfer of the terminal phosphate of ATP to form a long-chain polyphosphate (polyP).</text>
</comment>
<keyword evidence="4 8" id="KW-0547">Nucleotide-binding</keyword>
<dbReference type="GO" id="GO:0046872">
    <property type="term" value="F:metal ion binding"/>
    <property type="evidence" value="ECO:0007669"/>
    <property type="project" value="UniProtKB-KW"/>
</dbReference>
<dbReference type="AlphaFoldDB" id="A0A938XR49"/>
<feature type="domain" description="Polyphosphate kinase N-terminal" evidence="11">
    <location>
        <begin position="9"/>
        <end position="113"/>
    </location>
</feature>
<dbReference type="NCBIfam" id="NF003921">
    <property type="entry name" value="PRK05443.2-2"/>
    <property type="match status" value="1"/>
</dbReference>
<evidence type="ECO:0000256" key="3">
    <source>
        <dbReference type="ARBA" id="ARBA00022723"/>
    </source>
</evidence>
<keyword evidence="3 8" id="KW-0479">Metal-binding</keyword>
<dbReference type="RefSeq" id="WP_204700577.1">
    <property type="nucleotide sequence ID" value="NZ_JAFBDQ010000003.1"/>
</dbReference>
<dbReference type="SUPFAM" id="SSF56024">
    <property type="entry name" value="Phospholipase D/nuclease"/>
    <property type="match status" value="2"/>
</dbReference>
<keyword evidence="7 8" id="KW-0460">Magnesium</keyword>
<proteinExistence type="inferred from homology"/>
<dbReference type="NCBIfam" id="TIGR03705">
    <property type="entry name" value="poly_P_kin"/>
    <property type="match status" value="1"/>
</dbReference>
<dbReference type="PANTHER" id="PTHR30218:SF0">
    <property type="entry name" value="POLYPHOSPHATE KINASE"/>
    <property type="match status" value="1"/>
</dbReference>
<dbReference type="InterPro" id="IPR041108">
    <property type="entry name" value="PP_kinase_C_1"/>
</dbReference>
<reference evidence="14" key="1">
    <citation type="submission" date="2021-01" db="EMBL/GenBank/DDBJ databases">
        <title>Genomic Encyclopedia of Type Strains, Phase IV (KMG-IV): sequencing the most valuable type-strain genomes for metagenomic binning, comparative biology and taxonomic classification.</title>
        <authorList>
            <person name="Goeker M."/>
        </authorList>
    </citation>
    <scope>NUCLEOTIDE SEQUENCE</scope>
    <source>
        <strain evidence="14">DSM 23230</strain>
    </source>
</reference>
<evidence type="ECO:0000256" key="9">
    <source>
        <dbReference type="RuleBase" id="RU003800"/>
    </source>
</evidence>
<evidence type="ECO:0000259" key="11">
    <source>
        <dbReference type="Pfam" id="PF13089"/>
    </source>
</evidence>
<feature type="binding site" evidence="8">
    <location>
        <position position="596"/>
    </location>
    <ligand>
        <name>ATP</name>
        <dbReference type="ChEBI" id="CHEBI:30616"/>
    </ligand>
</feature>
<evidence type="ECO:0000256" key="2">
    <source>
        <dbReference type="ARBA" id="ARBA00022679"/>
    </source>
</evidence>
<organism evidence="14 15">
    <name type="scientific">Halanaerobacter jeridensis</name>
    <dbReference type="NCBI Taxonomy" id="706427"/>
    <lineage>
        <taxon>Bacteria</taxon>
        <taxon>Bacillati</taxon>
        <taxon>Bacillota</taxon>
        <taxon>Clostridia</taxon>
        <taxon>Halanaerobiales</taxon>
        <taxon>Halobacteroidaceae</taxon>
        <taxon>Halanaerobacter</taxon>
    </lineage>
</organism>
<dbReference type="NCBIfam" id="NF003920">
    <property type="entry name" value="PRK05443.2-1"/>
    <property type="match status" value="1"/>
</dbReference>
<feature type="domain" description="Polyphosphate kinase middle" evidence="10">
    <location>
        <begin position="123"/>
        <end position="308"/>
    </location>
</feature>
<keyword evidence="15" id="KW-1185">Reference proteome</keyword>
<keyword evidence="5 8" id="KW-0418">Kinase</keyword>
<feature type="binding site" evidence="8">
    <location>
        <position position="472"/>
    </location>
    <ligand>
        <name>ATP</name>
        <dbReference type="ChEBI" id="CHEBI:30616"/>
    </ligand>
</feature>
<comment type="caution">
    <text evidence="14">The sequence shown here is derived from an EMBL/GenBank/DDBJ whole genome shotgun (WGS) entry which is preliminary data.</text>
</comment>
<dbReference type="Pfam" id="PF17941">
    <property type="entry name" value="PP_kinase_C_1"/>
    <property type="match status" value="1"/>
</dbReference>
<name>A0A938XR49_9FIRM</name>
<feature type="binding site" evidence="8">
    <location>
        <position position="379"/>
    </location>
    <ligand>
        <name>Mg(2+)</name>
        <dbReference type="ChEBI" id="CHEBI:18420"/>
    </ligand>
</feature>
<dbReference type="InterPro" id="IPR003414">
    <property type="entry name" value="PP_kinase"/>
</dbReference>
<dbReference type="PANTHER" id="PTHR30218">
    <property type="entry name" value="POLYPHOSPHATE KINASE"/>
    <property type="match status" value="1"/>
</dbReference>
<dbReference type="Pfam" id="PF13089">
    <property type="entry name" value="PP_kinase_N"/>
    <property type="match status" value="1"/>
</dbReference>
<feature type="domain" description="Polyphosphate kinase C-terminal" evidence="13">
    <location>
        <begin position="335"/>
        <end position="500"/>
    </location>
</feature>
<feature type="domain" description="Polyphosphate kinase C-terminal" evidence="12">
    <location>
        <begin position="507"/>
        <end position="678"/>
    </location>
</feature>
<dbReference type="Gene3D" id="1.20.58.310">
    <property type="entry name" value="Polyphosphate kinase N-terminal domain"/>
    <property type="match status" value="1"/>
</dbReference>
<dbReference type="GO" id="GO:0005524">
    <property type="term" value="F:ATP binding"/>
    <property type="evidence" value="ECO:0007669"/>
    <property type="project" value="UniProtKB-KW"/>
</dbReference>
<comment type="PTM">
    <text evidence="8 9">An intermediate of this reaction is the autophosphorylated ppk in which a phosphate is covalently linked to a histidine residue through a N-P bond.</text>
</comment>
<dbReference type="CDD" id="cd09168">
    <property type="entry name" value="PLDc_PaPPK1_C2_like"/>
    <property type="match status" value="1"/>
</dbReference>
<keyword evidence="6 8" id="KW-0067">ATP-binding</keyword>
<dbReference type="Proteomes" id="UP000774000">
    <property type="component" value="Unassembled WGS sequence"/>
</dbReference>
<dbReference type="HAMAP" id="MF_00347">
    <property type="entry name" value="Polyphosphate_kinase"/>
    <property type="match status" value="1"/>
</dbReference>
<evidence type="ECO:0000256" key="1">
    <source>
        <dbReference type="ARBA" id="ARBA00022553"/>
    </source>
</evidence>
<dbReference type="InterPro" id="IPR025198">
    <property type="entry name" value="PPK_N_dom"/>
</dbReference>
<dbReference type="SUPFAM" id="SSF143724">
    <property type="entry name" value="PHP14-like"/>
    <property type="match status" value="1"/>
</dbReference>